<feature type="transmembrane region" description="Helical" evidence="3">
    <location>
        <begin position="794"/>
        <end position="816"/>
    </location>
</feature>
<evidence type="ECO:0000313" key="6">
    <source>
        <dbReference type="EMBL" id="MFD0750084.1"/>
    </source>
</evidence>
<feature type="transmembrane region" description="Helical" evidence="3">
    <location>
        <begin position="389"/>
        <end position="413"/>
    </location>
</feature>
<feature type="domain" description="Cytochrome c assembly protein" evidence="4">
    <location>
        <begin position="107"/>
        <end position="333"/>
    </location>
</feature>
<feature type="transmembrane region" description="Helical" evidence="3">
    <location>
        <begin position="108"/>
        <end position="124"/>
    </location>
</feature>
<feature type="transmembrane region" description="Helical" evidence="3">
    <location>
        <begin position="15"/>
        <end position="37"/>
    </location>
</feature>
<evidence type="ECO:0000256" key="2">
    <source>
        <dbReference type="ARBA" id="ARBA00022748"/>
    </source>
</evidence>
<dbReference type="InterPro" id="IPR032523">
    <property type="entry name" value="CcmF_C"/>
</dbReference>
<dbReference type="PANTHER" id="PTHR43653">
    <property type="entry name" value="CYTOCHROME C ASSEMBLY PROTEIN-RELATED"/>
    <property type="match status" value="1"/>
</dbReference>
<dbReference type="EMBL" id="JBHTHU010000005">
    <property type="protein sequence ID" value="MFD0750084.1"/>
    <property type="molecule type" value="Genomic_DNA"/>
</dbReference>
<feature type="transmembrane region" description="Helical" evidence="3">
    <location>
        <begin position="49"/>
        <end position="73"/>
    </location>
</feature>
<name>A0ABW2YWY8_9SPHI</name>
<feature type="transmembrane region" description="Helical" evidence="3">
    <location>
        <begin position="136"/>
        <end position="155"/>
    </location>
</feature>
<feature type="transmembrane region" description="Helical" evidence="3">
    <location>
        <begin position="287"/>
        <end position="303"/>
    </location>
</feature>
<sequence length="825" mass="92359">MDTAFVGEHLLPGQLGQFFIVLAFGSALFSAIAFYFATTDKTGDKSWDLLGRISFYTNSISVVGIGACLYYIILNHLFEYYYAHEHSSRTLPVQYIISSFWDGQEGSFWLWTFWQAVLGNVLIWKAKSWRAPVMTVVAFSQAMLATFLMGVEIFGTRIGSSPFILLREAFNLKESAPIFTTNPELYKNYLSYIKDGNGMNPLLQNYWMVIHPPTLFLGFGSMIIPFAYAIAGLWQKRYKEWIKPAIPYGLFAMMILGTGIIMGAFWAYESLTFGGFWAWDPVENASIIPWLILVGAVHVLIVYKNSGHSYITATIMTLLSFVLVLYASFLTRSGILGDTSVHSFTDAGMFWHLAIDVIIFLIAAIFLLVIRWKDLPVTQKEEETYSREFWMFVGSVFLCLSCLHLVGVSSLPVFNLIFGTKAAISNPVTHYNIVQGGAAVIIMLLSGFTQFLKYKKTNTKQFAITTGVYMAVAILLTGVIAYLTGVNKLNFIFITVMFSSIYSILANGKILAEAIKGKFKLAGSAVAHIGFGLMLVGALISAGTSKVISENTTGEQYSEEFVKGKNNPLENITMYKNTPVQMGKYQVTYVGDSIAPPNHYFKVQYKAFDKDGKVTEEFMLKPNAQANRKMGLISSPDTRHYLFSDIYTHVNMANSITYDETAEADAHEGEDDDSKYEAPLVYEVAVGDTLPFREGYVLLQSITKIDKVKSIKLEGKDVAVEAKLQVVSNGKTYTATPIYLIKNNNAFDFAHKVDDLGIKLRFSKIIPAKNMVEITLYQQPPSARKYIVMRAIQFPFINLLWAGTIIMVIGTLMAIFRRNKELKTV</sequence>
<feature type="transmembrane region" description="Helical" evidence="3">
    <location>
        <begin position="246"/>
        <end position="267"/>
    </location>
</feature>
<dbReference type="InterPro" id="IPR002541">
    <property type="entry name" value="Cyt_c_assembly"/>
</dbReference>
<feature type="transmembrane region" description="Helical" evidence="3">
    <location>
        <begin position="310"/>
        <end position="329"/>
    </location>
</feature>
<keyword evidence="3" id="KW-0472">Membrane</keyword>
<organism evidence="6 7">
    <name type="scientific">Mucilaginibacter calamicampi</name>
    <dbReference type="NCBI Taxonomy" id="1302352"/>
    <lineage>
        <taxon>Bacteria</taxon>
        <taxon>Pseudomonadati</taxon>
        <taxon>Bacteroidota</taxon>
        <taxon>Sphingobacteriia</taxon>
        <taxon>Sphingobacteriales</taxon>
        <taxon>Sphingobacteriaceae</taxon>
        <taxon>Mucilaginibacter</taxon>
    </lineage>
</organism>
<dbReference type="PANTHER" id="PTHR43653:SF1">
    <property type="entry name" value="CYTOCHROME C-TYPE BIOGENESIS PROTEIN CCMF"/>
    <property type="match status" value="1"/>
</dbReference>
<gene>
    <name evidence="6" type="primary">ccsA</name>
    <name evidence="6" type="ORF">ACFQZS_08025</name>
</gene>
<comment type="similarity">
    <text evidence="1">Belongs to the CcmF/CycK/Ccl1/NrfE/CcsA family.</text>
</comment>
<keyword evidence="7" id="KW-1185">Reference proteome</keyword>
<feature type="transmembrane region" description="Helical" evidence="3">
    <location>
        <begin position="464"/>
        <end position="483"/>
    </location>
</feature>
<reference evidence="7" key="1">
    <citation type="journal article" date="2019" name="Int. J. Syst. Evol. Microbiol.">
        <title>The Global Catalogue of Microorganisms (GCM) 10K type strain sequencing project: providing services to taxonomists for standard genome sequencing and annotation.</title>
        <authorList>
            <consortium name="The Broad Institute Genomics Platform"/>
            <consortium name="The Broad Institute Genome Sequencing Center for Infectious Disease"/>
            <person name="Wu L."/>
            <person name="Ma J."/>
        </authorList>
    </citation>
    <scope>NUCLEOTIDE SEQUENCE [LARGE SCALE GENOMIC DNA]</scope>
    <source>
        <strain evidence="7">CCUG 63418</strain>
    </source>
</reference>
<feature type="transmembrane region" description="Helical" evidence="3">
    <location>
        <begin position="519"/>
        <end position="540"/>
    </location>
</feature>
<evidence type="ECO:0000313" key="7">
    <source>
        <dbReference type="Proteomes" id="UP001596958"/>
    </source>
</evidence>
<accession>A0ABW2YWY8</accession>
<feature type="transmembrane region" description="Helical" evidence="3">
    <location>
        <begin position="433"/>
        <end position="452"/>
    </location>
</feature>
<feature type="transmembrane region" description="Helical" evidence="3">
    <location>
        <begin position="349"/>
        <end position="369"/>
    </location>
</feature>
<evidence type="ECO:0000259" key="4">
    <source>
        <dbReference type="Pfam" id="PF01578"/>
    </source>
</evidence>
<dbReference type="PRINTS" id="PR01410">
    <property type="entry name" value="CCBIOGENESIS"/>
</dbReference>
<evidence type="ECO:0000259" key="5">
    <source>
        <dbReference type="Pfam" id="PF16327"/>
    </source>
</evidence>
<feature type="transmembrane region" description="Helical" evidence="3">
    <location>
        <begin position="489"/>
        <end position="507"/>
    </location>
</feature>
<evidence type="ECO:0000256" key="3">
    <source>
        <dbReference type="SAM" id="Phobius"/>
    </source>
</evidence>
<dbReference type="InterPro" id="IPR003567">
    <property type="entry name" value="Cyt_c_biogenesis"/>
</dbReference>
<dbReference type="RefSeq" id="WP_377099024.1">
    <property type="nucleotide sequence ID" value="NZ_JBHTHU010000005.1"/>
</dbReference>
<keyword evidence="3" id="KW-1133">Transmembrane helix</keyword>
<evidence type="ECO:0000256" key="1">
    <source>
        <dbReference type="ARBA" id="ARBA00009186"/>
    </source>
</evidence>
<feature type="transmembrane region" description="Helical" evidence="3">
    <location>
        <begin position="215"/>
        <end position="234"/>
    </location>
</feature>
<proteinExistence type="inferred from homology"/>
<comment type="caution">
    <text evidence="6">The sequence shown here is derived from an EMBL/GenBank/DDBJ whole genome shotgun (WGS) entry which is preliminary data.</text>
</comment>
<dbReference type="Pfam" id="PF16327">
    <property type="entry name" value="CcmF_C"/>
    <property type="match status" value="1"/>
</dbReference>
<keyword evidence="3" id="KW-0812">Transmembrane</keyword>
<dbReference type="Proteomes" id="UP001596958">
    <property type="component" value="Unassembled WGS sequence"/>
</dbReference>
<keyword evidence="2" id="KW-0201">Cytochrome c-type biogenesis</keyword>
<feature type="domain" description="Cytochrome c-type biogenesis protein CcmF C-terminal" evidence="5">
    <location>
        <begin position="360"/>
        <end position="544"/>
    </location>
</feature>
<dbReference type="Pfam" id="PF01578">
    <property type="entry name" value="Cytochrom_C_asm"/>
    <property type="match status" value="1"/>
</dbReference>
<protein>
    <submittedName>
        <fullName evidence="6">Cytochrome c biogenesis protein CcsA</fullName>
    </submittedName>
</protein>